<dbReference type="Pfam" id="PF12454">
    <property type="entry name" value="Ecm33"/>
    <property type="match status" value="1"/>
</dbReference>
<dbReference type="GO" id="GO:0009986">
    <property type="term" value="C:cell surface"/>
    <property type="evidence" value="ECO:0007669"/>
    <property type="project" value="TreeGrafter"/>
</dbReference>
<dbReference type="STRING" id="655863.F0XM66"/>
<evidence type="ECO:0000256" key="3">
    <source>
        <dbReference type="ARBA" id="ARBA00023180"/>
    </source>
</evidence>
<gene>
    <name evidence="6" type="ORF">CMQ_6005</name>
</gene>
<dbReference type="AlphaFoldDB" id="F0XM66"/>
<evidence type="ECO:0000313" key="7">
    <source>
        <dbReference type="Proteomes" id="UP000007796"/>
    </source>
</evidence>
<accession>F0XM66</accession>
<sequence length="407" mass="41340">MFSKQVLVAVLAAAGAVSAAANCTQTTFTINSQADFDEISSCTTLTGDVTIGTSTDVSIDLSGPKAIKGDLTLLNNKLISTLKSSSLQSVSGAFHLQNLTTLSTLSFTTLTSVGSINWVSLNAIDVLTFTAGVTKAASVVISDTFLSSLDGLDVASASTIDINNNRRLIKYTSSLGNLTDLLNINANGLNLEVSFPNLIWIANMTVSNVSSFSVPSLATVNGSIRFDSNFFTSFSAPNLTSTQTGDVSFISNADLANISMPLLKSIAGGLQIANNTALQNVTGFAALKTVGGAVKLRGNFTEVELPSLADVKGAFNVESTGDITSSCAVFKKLAPSSAGGNGDIQGTYTCQSDNANANSDTSTSTASSTKSSSTAKATGSSSAATGLGINGVAVVGLAGVAALAQLL</sequence>
<keyword evidence="2 5" id="KW-0732">Signal</keyword>
<dbReference type="GO" id="GO:0005886">
    <property type="term" value="C:plasma membrane"/>
    <property type="evidence" value="ECO:0007669"/>
    <property type="project" value="TreeGrafter"/>
</dbReference>
<dbReference type="PANTHER" id="PTHR31018:SF3">
    <property type="entry name" value="RECEPTOR PROTEIN-TYROSINE KINASE"/>
    <property type="match status" value="1"/>
</dbReference>
<proteinExistence type="predicted"/>
<reference evidence="6 7" key="1">
    <citation type="journal article" date="2011" name="Proc. Natl. Acad. Sci. U.S.A.">
        <title>Genome and transcriptome analyses of the mountain pine beetle-fungal symbiont Grosmannia clavigera, a lodgepole pine pathogen.</title>
        <authorList>
            <person name="DiGuistini S."/>
            <person name="Wang Y."/>
            <person name="Liao N.Y."/>
            <person name="Taylor G."/>
            <person name="Tanguay P."/>
            <person name="Feau N."/>
            <person name="Henrissat B."/>
            <person name="Chan S.K."/>
            <person name="Hesse-Orce U."/>
            <person name="Alamouti S.M."/>
            <person name="Tsui C.K.M."/>
            <person name="Docking R.T."/>
            <person name="Levasseur A."/>
            <person name="Haridas S."/>
            <person name="Robertson G."/>
            <person name="Birol I."/>
            <person name="Holt R.A."/>
            <person name="Marra M.A."/>
            <person name="Hamelin R.C."/>
            <person name="Hirst M."/>
            <person name="Jones S.J.M."/>
            <person name="Bohlmann J."/>
            <person name="Breuil C."/>
        </authorList>
    </citation>
    <scope>NUCLEOTIDE SEQUENCE [LARGE SCALE GENOMIC DNA]</scope>
    <source>
        <strain evidence="7">kw1407 / UAMH 11150</strain>
    </source>
</reference>
<dbReference type="OrthoDB" id="536881at2759"/>
<evidence type="ECO:0000313" key="6">
    <source>
        <dbReference type="EMBL" id="EFX01063.1"/>
    </source>
</evidence>
<evidence type="ECO:0000256" key="2">
    <source>
        <dbReference type="ARBA" id="ARBA00022729"/>
    </source>
</evidence>
<feature type="region of interest" description="Disordered" evidence="4">
    <location>
        <begin position="356"/>
        <end position="382"/>
    </location>
</feature>
<feature type="chain" id="PRO_5003264031" evidence="5">
    <location>
        <begin position="22"/>
        <end position="407"/>
    </location>
</feature>
<comment type="subcellular location">
    <subcellularLocation>
        <location evidence="1">Cell envelope</location>
    </subcellularLocation>
</comment>
<protein>
    <submittedName>
        <fullName evidence="6">GPI-anchored cell wall organization protein ecm33</fullName>
    </submittedName>
</protein>
<organism evidence="7">
    <name type="scientific">Grosmannia clavigera (strain kw1407 / UAMH 11150)</name>
    <name type="common">Blue stain fungus</name>
    <name type="synonym">Graphiocladiella clavigera</name>
    <dbReference type="NCBI Taxonomy" id="655863"/>
    <lineage>
        <taxon>Eukaryota</taxon>
        <taxon>Fungi</taxon>
        <taxon>Dikarya</taxon>
        <taxon>Ascomycota</taxon>
        <taxon>Pezizomycotina</taxon>
        <taxon>Sordariomycetes</taxon>
        <taxon>Sordariomycetidae</taxon>
        <taxon>Ophiostomatales</taxon>
        <taxon>Ophiostomataceae</taxon>
        <taxon>Leptographium</taxon>
    </lineage>
</organism>
<dbReference type="InParanoid" id="F0XM66"/>
<evidence type="ECO:0000256" key="1">
    <source>
        <dbReference type="ARBA" id="ARBA00004196"/>
    </source>
</evidence>
<name>F0XM66_GROCL</name>
<dbReference type="EMBL" id="GL629794">
    <property type="protein sequence ID" value="EFX01063.1"/>
    <property type="molecule type" value="Genomic_DNA"/>
</dbReference>
<evidence type="ECO:0000256" key="5">
    <source>
        <dbReference type="SAM" id="SignalP"/>
    </source>
</evidence>
<dbReference type="eggNOG" id="ENOG502QUZC">
    <property type="taxonomic scope" value="Eukaryota"/>
</dbReference>
<dbReference type="FunCoup" id="F0XM66">
    <property type="interactions" value="117"/>
</dbReference>
<dbReference type="RefSeq" id="XP_014170545.1">
    <property type="nucleotide sequence ID" value="XM_014315070.1"/>
</dbReference>
<feature type="signal peptide" evidence="5">
    <location>
        <begin position="1"/>
        <end position="21"/>
    </location>
</feature>
<evidence type="ECO:0000256" key="4">
    <source>
        <dbReference type="SAM" id="MobiDB-lite"/>
    </source>
</evidence>
<dbReference type="Proteomes" id="UP000007796">
    <property type="component" value="Unassembled WGS sequence"/>
</dbReference>
<dbReference type="GeneID" id="25979391"/>
<keyword evidence="3" id="KW-0325">Glycoprotein</keyword>
<dbReference type="InterPro" id="IPR051648">
    <property type="entry name" value="CWI-Assembly_Regulator"/>
</dbReference>
<dbReference type="GO" id="GO:0031505">
    <property type="term" value="P:fungal-type cell wall organization"/>
    <property type="evidence" value="ECO:0007669"/>
    <property type="project" value="TreeGrafter"/>
</dbReference>
<dbReference type="GO" id="GO:0009277">
    <property type="term" value="C:fungal-type cell wall"/>
    <property type="evidence" value="ECO:0007669"/>
    <property type="project" value="TreeGrafter"/>
</dbReference>
<dbReference type="HOGENOM" id="CLU_035846_0_1_1"/>
<dbReference type="PANTHER" id="PTHR31018">
    <property type="entry name" value="SPORULATION-SPECIFIC PROTEIN-RELATED"/>
    <property type="match status" value="1"/>
</dbReference>
<dbReference type="SUPFAM" id="SSF52058">
    <property type="entry name" value="L domain-like"/>
    <property type="match status" value="2"/>
</dbReference>
<keyword evidence="7" id="KW-1185">Reference proteome</keyword>